<protein>
    <recommendedName>
        <fullName evidence="3">C-type lectin domain-containing protein</fullName>
    </recommendedName>
</protein>
<feature type="domain" description="C-type lectin" evidence="3">
    <location>
        <begin position="83"/>
        <end position="190"/>
    </location>
</feature>
<keyword evidence="2" id="KW-0472">Membrane</keyword>
<keyword evidence="2" id="KW-0812">Transmembrane</keyword>
<feature type="transmembrane region" description="Helical" evidence="2">
    <location>
        <begin position="20"/>
        <end position="47"/>
    </location>
</feature>
<dbReference type="PROSITE" id="PS50041">
    <property type="entry name" value="C_TYPE_LECTIN_2"/>
    <property type="match status" value="1"/>
</dbReference>
<dbReference type="PANTHER" id="PTHR22991">
    <property type="entry name" value="PROTEIN CBG13490"/>
    <property type="match status" value="1"/>
</dbReference>
<dbReference type="InterPro" id="IPR050976">
    <property type="entry name" value="Snaclec"/>
</dbReference>
<evidence type="ECO:0000259" key="3">
    <source>
        <dbReference type="PROSITE" id="PS50041"/>
    </source>
</evidence>
<dbReference type="CDD" id="cd00037">
    <property type="entry name" value="CLECT"/>
    <property type="match status" value="1"/>
</dbReference>
<dbReference type="InterPro" id="IPR001304">
    <property type="entry name" value="C-type_lectin-like"/>
</dbReference>
<organism evidence="4 5">
    <name type="scientific">Mesorhabditis belari</name>
    <dbReference type="NCBI Taxonomy" id="2138241"/>
    <lineage>
        <taxon>Eukaryota</taxon>
        <taxon>Metazoa</taxon>
        <taxon>Ecdysozoa</taxon>
        <taxon>Nematoda</taxon>
        <taxon>Chromadorea</taxon>
        <taxon>Rhabditida</taxon>
        <taxon>Rhabditina</taxon>
        <taxon>Rhabditomorpha</taxon>
        <taxon>Rhabditoidea</taxon>
        <taxon>Rhabditidae</taxon>
        <taxon>Mesorhabditinae</taxon>
        <taxon>Mesorhabditis</taxon>
    </lineage>
</organism>
<name>A0AAF3EEE9_9BILA</name>
<dbReference type="InterPro" id="IPR016187">
    <property type="entry name" value="CTDL_fold"/>
</dbReference>
<dbReference type="AlphaFoldDB" id="A0AAF3EEE9"/>
<dbReference type="PANTHER" id="PTHR22991:SF40">
    <property type="entry name" value="PROTEIN CBG13490"/>
    <property type="match status" value="1"/>
</dbReference>
<dbReference type="SUPFAM" id="SSF56436">
    <property type="entry name" value="C-type lectin-like"/>
    <property type="match status" value="1"/>
</dbReference>
<keyword evidence="2" id="KW-1133">Transmembrane helix</keyword>
<dbReference type="Proteomes" id="UP000887575">
    <property type="component" value="Unassembled WGS sequence"/>
</dbReference>
<keyword evidence="1" id="KW-1015">Disulfide bond</keyword>
<evidence type="ECO:0000313" key="4">
    <source>
        <dbReference type="Proteomes" id="UP000887575"/>
    </source>
</evidence>
<dbReference type="InterPro" id="IPR016186">
    <property type="entry name" value="C-type_lectin-like/link_sf"/>
</dbReference>
<dbReference type="SMART" id="SM00034">
    <property type="entry name" value="CLECT"/>
    <property type="match status" value="1"/>
</dbReference>
<dbReference type="Gene3D" id="3.10.100.10">
    <property type="entry name" value="Mannose-Binding Protein A, subunit A"/>
    <property type="match status" value="1"/>
</dbReference>
<evidence type="ECO:0000256" key="2">
    <source>
        <dbReference type="SAM" id="Phobius"/>
    </source>
</evidence>
<proteinExistence type="predicted"/>
<sequence>MGPLSENRLNSLAKHRFLWFILFIFFALYSLGSIGFIVALSFSNVLAKKLHQQADMRSSHLNENLMTCSRNETCENKWNHYVKRDICYKKFEVKLGFDEAEKLCVSFNANLLSIHNEEEGKYFARVFTEDFDDERIWIGLMHSQGQQFHWTDESEADFAKFMADHNISDAQNQDRVQLELTHDEKRFPFWTSNHTTTAYFICSKKS</sequence>
<dbReference type="Pfam" id="PF00059">
    <property type="entry name" value="Lectin_C"/>
    <property type="match status" value="1"/>
</dbReference>
<evidence type="ECO:0000313" key="5">
    <source>
        <dbReference type="WBParaSite" id="MBELARI_LOCUS12346"/>
    </source>
</evidence>
<accession>A0AAF3EEE9</accession>
<reference evidence="5" key="1">
    <citation type="submission" date="2024-02" db="UniProtKB">
        <authorList>
            <consortium name="WormBaseParasite"/>
        </authorList>
    </citation>
    <scope>IDENTIFICATION</scope>
</reference>
<dbReference type="WBParaSite" id="MBELARI_LOCUS12346">
    <property type="protein sequence ID" value="MBELARI_LOCUS12346"/>
    <property type="gene ID" value="MBELARI_LOCUS12346"/>
</dbReference>
<evidence type="ECO:0000256" key="1">
    <source>
        <dbReference type="ARBA" id="ARBA00023157"/>
    </source>
</evidence>
<keyword evidence="4" id="KW-1185">Reference proteome</keyword>